<sequence length="134" mass="15205">MQENNKPTTKTLREFGFLVGGIGAGLFGAVLPLIKGHALPWQPWLIGSILAALGLVLPQSLAPVYRLWMKLGLMLGWINSRIILSIVFFVIVTPMGLLMKLLNRDTMNRQWELQRSTYRIPSRDRAITQMEKPY</sequence>
<dbReference type="Pfam" id="PF19588">
    <property type="entry name" value="SxtJ"/>
    <property type="match status" value="1"/>
</dbReference>
<feature type="transmembrane region" description="Helical" evidence="1">
    <location>
        <begin position="41"/>
        <end position="62"/>
    </location>
</feature>
<feature type="transmembrane region" description="Helical" evidence="1">
    <location>
        <begin position="82"/>
        <end position="102"/>
    </location>
</feature>
<evidence type="ECO:0000256" key="1">
    <source>
        <dbReference type="SAM" id="Phobius"/>
    </source>
</evidence>
<dbReference type="AlphaFoldDB" id="A0A977PYM7"/>
<accession>A0A977PYM7</accession>
<dbReference type="InterPro" id="IPR045781">
    <property type="entry name" value="SxtJ"/>
</dbReference>
<proteinExistence type="predicted"/>
<keyword evidence="1" id="KW-1133">Transmembrane helix</keyword>
<name>A0A977PYM7_9CYAN</name>
<keyword evidence="1" id="KW-0472">Membrane</keyword>
<dbReference type="Proteomes" id="UP001065613">
    <property type="component" value="Chromosome"/>
</dbReference>
<protein>
    <submittedName>
        <fullName evidence="2">SxtJ family membrane protein</fullName>
    </submittedName>
</protein>
<feature type="transmembrane region" description="Helical" evidence="1">
    <location>
        <begin position="15"/>
        <end position="34"/>
    </location>
</feature>
<reference evidence="2" key="1">
    <citation type="submission" date="2021-04" db="EMBL/GenBank/DDBJ databases">
        <title>Genome sequence of Woronichinia naegeliana from Washington state freshwater lake bloom.</title>
        <authorList>
            <person name="Dreher T.W."/>
        </authorList>
    </citation>
    <scope>NUCLEOTIDE SEQUENCE</scope>
    <source>
        <strain evidence="2">WA131</strain>
    </source>
</reference>
<dbReference type="KEGG" id="wna:KA717_07890"/>
<keyword evidence="1" id="KW-0812">Transmembrane</keyword>
<gene>
    <name evidence="2" type="ORF">KA717_07890</name>
</gene>
<dbReference type="EMBL" id="CP073041">
    <property type="protein sequence ID" value="UXE62650.1"/>
    <property type="molecule type" value="Genomic_DNA"/>
</dbReference>
<organism evidence="2">
    <name type="scientific">Woronichinia naegeliana WA131</name>
    <dbReference type="NCBI Taxonomy" id="2824559"/>
    <lineage>
        <taxon>Bacteria</taxon>
        <taxon>Bacillati</taxon>
        <taxon>Cyanobacteriota</taxon>
        <taxon>Cyanophyceae</taxon>
        <taxon>Synechococcales</taxon>
        <taxon>Coelosphaeriaceae</taxon>
        <taxon>Woronichinia</taxon>
    </lineage>
</organism>
<evidence type="ECO:0000313" key="2">
    <source>
        <dbReference type="EMBL" id="UXE62650.1"/>
    </source>
</evidence>